<feature type="coiled-coil region" evidence="2">
    <location>
        <begin position="49"/>
        <end position="76"/>
    </location>
</feature>
<organism evidence="3 4">
    <name type="scientific">Alcanivorax xiamenensis</name>
    <dbReference type="NCBI Taxonomy" id="1177156"/>
    <lineage>
        <taxon>Bacteria</taxon>
        <taxon>Pseudomonadati</taxon>
        <taxon>Pseudomonadota</taxon>
        <taxon>Gammaproteobacteria</taxon>
        <taxon>Oceanospirillales</taxon>
        <taxon>Alcanivoracaceae</taxon>
        <taxon>Alcanivorax</taxon>
    </lineage>
</organism>
<name>A0ABQ6Y1Z2_9GAMM</name>
<dbReference type="Pfam" id="PF01527">
    <property type="entry name" value="HTH_Tnp_1"/>
    <property type="match status" value="1"/>
</dbReference>
<reference evidence="3 4" key="1">
    <citation type="submission" date="2012-09" db="EMBL/GenBank/DDBJ databases">
        <title>Genome Sequence of alkane-degrading Bacterium Alcanivorax sp. 6-D-6.</title>
        <authorList>
            <person name="Lai Q."/>
            <person name="Shao Z."/>
        </authorList>
    </citation>
    <scope>NUCLEOTIDE SEQUENCE [LARGE SCALE GENOMIC DNA]</scope>
    <source>
        <strain evidence="3 4">6-D-6</strain>
    </source>
</reference>
<dbReference type="Proteomes" id="UP000771797">
    <property type="component" value="Unassembled WGS sequence"/>
</dbReference>
<dbReference type="PANTHER" id="PTHR33609">
    <property type="entry name" value="LOW CALCIUM RESPONSE LOCUS PROTEIN S"/>
    <property type="match status" value="1"/>
</dbReference>
<comment type="caution">
    <text evidence="3">The sequence shown here is derived from an EMBL/GenBank/DDBJ whole genome shotgun (WGS) entry which is preliminary data.</text>
</comment>
<dbReference type="InterPro" id="IPR009057">
    <property type="entry name" value="Homeodomain-like_sf"/>
</dbReference>
<sequence>MKRSRLSETQIVSILKEADAGLKVEEICRKHGISNATYYNWKSKYGGMEASDVKRLKELEEENDRLKKMFADVSLENSAMRKLIEKKGW</sequence>
<accession>A0ABQ6Y1Z2</accession>
<evidence type="ECO:0000256" key="1">
    <source>
        <dbReference type="ARBA" id="ARBA00009964"/>
    </source>
</evidence>
<keyword evidence="4" id="KW-1185">Reference proteome</keyword>
<keyword evidence="2" id="KW-0175">Coiled coil</keyword>
<evidence type="ECO:0000313" key="3">
    <source>
        <dbReference type="EMBL" id="KAF0801603.1"/>
    </source>
</evidence>
<dbReference type="InterPro" id="IPR002514">
    <property type="entry name" value="Transposase_8"/>
</dbReference>
<gene>
    <name evidence="3" type="ORF">A6D6_04284</name>
</gene>
<dbReference type="InterPro" id="IPR052546">
    <property type="entry name" value="Transposase_8_domain"/>
</dbReference>
<evidence type="ECO:0000256" key="2">
    <source>
        <dbReference type="SAM" id="Coils"/>
    </source>
</evidence>
<protein>
    <submittedName>
        <fullName evidence="3">Transposase</fullName>
    </submittedName>
</protein>
<dbReference type="SUPFAM" id="SSF46689">
    <property type="entry name" value="Homeodomain-like"/>
    <property type="match status" value="1"/>
</dbReference>
<evidence type="ECO:0000313" key="4">
    <source>
        <dbReference type="Proteomes" id="UP000771797"/>
    </source>
</evidence>
<comment type="similarity">
    <text evidence="1">Belongs to the transposase 8 family.</text>
</comment>
<dbReference type="PANTHER" id="PTHR33609:SF5">
    <property type="entry name" value="LOW CALCIUM RESPONSE LOCUS PROTEIN S"/>
    <property type="match status" value="1"/>
</dbReference>
<dbReference type="Gene3D" id="1.10.10.60">
    <property type="entry name" value="Homeodomain-like"/>
    <property type="match status" value="1"/>
</dbReference>
<proteinExistence type="inferred from homology"/>
<dbReference type="EMBL" id="AQPF01000113">
    <property type="protein sequence ID" value="KAF0801603.1"/>
    <property type="molecule type" value="Genomic_DNA"/>
</dbReference>